<dbReference type="InterPro" id="IPR000717">
    <property type="entry name" value="PCI_dom"/>
</dbReference>
<dbReference type="InterPro" id="IPR036388">
    <property type="entry name" value="WH-like_DNA-bd_sf"/>
</dbReference>
<dbReference type="Gene3D" id="1.10.10.10">
    <property type="entry name" value="Winged helix-like DNA-binding domain superfamily/Winged helix DNA-binding domain"/>
    <property type="match status" value="1"/>
</dbReference>
<protein>
    <recommendedName>
        <fullName evidence="4">COP9 signalosome complex subunit 4</fullName>
    </recommendedName>
</protein>
<evidence type="ECO:0000256" key="5">
    <source>
        <dbReference type="ARBA" id="ARBA00022490"/>
    </source>
</evidence>
<dbReference type="SUPFAM" id="SSF46785">
    <property type="entry name" value="Winged helix' DNA-binding domain"/>
    <property type="match status" value="1"/>
</dbReference>
<evidence type="ECO:0000256" key="6">
    <source>
        <dbReference type="ARBA" id="ARBA00022790"/>
    </source>
</evidence>
<dbReference type="VEuPathDB" id="VectorBase:MDOA012917"/>
<dbReference type="AlphaFoldDB" id="A0A1I8N9B6"/>
<evidence type="ECO:0000256" key="3">
    <source>
        <dbReference type="ARBA" id="ARBA00010417"/>
    </source>
</evidence>
<dbReference type="Pfam" id="PF22241">
    <property type="entry name" value="PSMD12-CSN4_N"/>
    <property type="match status" value="1"/>
</dbReference>
<comment type="subcellular location">
    <subcellularLocation>
        <location evidence="2">Cytoplasm</location>
    </subcellularLocation>
    <subcellularLocation>
        <location evidence="1">Nucleus</location>
    </subcellularLocation>
</comment>
<reference evidence="11" key="2">
    <citation type="submission" date="2025-04" db="UniProtKB">
        <authorList>
            <consortium name="RefSeq"/>
        </authorList>
    </citation>
    <scope>IDENTIFICATION</scope>
    <source>
        <strain evidence="11">Aabys</strain>
    </source>
</reference>
<evidence type="ECO:0000259" key="8">
    <source>
        <dbReference type="PROSITE" id="PS50250"/>
    </source>
</evidence>
<evidence type="ECO:0000256" key="7">
    <source>
        <dbReference type="ARBA" id="ARBA00023242"/>
    </source>
</evidence>
<evidence type="ECO:0000256" key="4">
    <source>
        <dbReference type="ARBA" id="ARBA00014881"/>
    </source>
</evidence>
<evidence type="ECO:0000256" key="2">
    <source>
        <dbReference type="ARBA" id="ARBA00004496"/>
    </source>
</evidence>
<dbReference type="Pfam" id="PF18420">
    <property type="entry name" value="CSN4_RPN5_eIF3a"/>
    <property type="match status" value="1"/>
</dbReference>
<dbReference type="SMART" id="SM00088">
    <property type="entry name" value="PINT"/>
    <property type="match status" value="1"/>
</dbReference>
<evidence type="ECO:0000313" key="9">
    <source>
        <dbReference type="EnsemblMetazoa" id="MDOA012917-PA"/>
    </source>
</evidence>
<dbReference type="KEGG" id="mde:101895066"/>
<dbReference type="VEuPathDB" id="VectorBase:MDOMA2_008029"/>
<dbReference type="GO" id="GO:0005829">
    <property type="term" value="C:cytosol"/>
    <property type="evidence" value="ECO:0007669"/>
    <property type="project" value="TreeGrafter"/>
</dbReference>
<dbReference type="PANTHER" id="PTHR10855">
    <property type="entry name" value="26S PROTEASOME NON-ATPASE REGULATORY SUBUNIT 12/COP9 SIGNALOSOME COMPLEX SUBUNIT 4"/>
    <property type="match status" value="1"/>
</dbReference>
<evidence type="ECO:0000313" key="11">
    <source>
        <dbReference type="RefSeq" id="XP_005178420.1"/>
    </source>
</evidence>
<dbReference type="Proteomes" id="UP001652621">
    <property type="component" value="Unplaced"/>
</dbReference>
<dbReference type="eggNOG" id="KOG1497">
    <property type="taxonomic scope" value="Eukaryota"/>
</dbReference>
<name>A0A1I8N9B6_MUSDO</name>
<dbReference type="PANTHER" id="PTHR10855:SF2">
    <property type="entry name" value="COP9 SIGNALOSOME COMPLEX SUBUNIT 4"/>
    <property type="match status" value="1"/>
</dbReference>
<feature type="domain" description="PCI" evidence="8">
    <location>
        <begin position="200"/>
        <end position="369"/>
    </location>
</feature>
<dbReference type="STRING" id="7370.A0A1I8N9B6"/>
<dbReference type="PROSITE" id="PS50250">
    <property type="entry name" value="PCI"/>
    <property type="match status" value="1"/>
</dbReference>
<dbReference type="Pfam" id="PF01399">
    <property type="entry name" value="PCI"/>
    <property type="match status" value="1"/>
</dbReference>
<keyword evidence="10" id="KW-1185">Reference proteome</keyword>
<sequence>MGISANNLRSQLMSLVNFSGTHKEQTDRYRQLLEMVLTNTGNDLVDTLKLFVEAIVNEHVSLVISRQILNDVGIQLSKLPDDVSKVVSHFTLDKVLPRVISFEEQVAGIRQHLADIYERNQQWRDAANVLVGIPLETGQKQYTVDYKLETYLKIARLFLEENDSAQAEFFINRASLYQADTHSEELQVMYKVCYARVLDYRRKFIEAAQRYNELSYRTIVDEGERMTALKKALICTVLASAGQQRSRMLATLFKDERCQQLPAYSILEKMYLDRIIRRSELQEFEALLQPHQKAATVDGSSILDRAVFEHNLLSASKLYNNITFVELGALLEIPASKAENIASQMITEGRMNGHIDQISGIVHFEKREVLPLWDRQIQSLCYQVNSIIEKIAAAEPDWMAHTLDEVNS</sequence>
<keyword evidence="6" id="KW-0736">Signalosome</keyword>
<reference evidence="9" key="1">
    <citation type="submission" date="2020-05" db="UniProtKB">
        <authorList>
            <consortium name="EnsemblMetazoa"/>
        </authorList>
    </citation>
    <scope>IDENTIFICATION</scope>
    <source>
        <strain evidence="9">Aabys</strain>
    </source>
</reference>
<dbReference type="InterPro" id="IPR054559">
    <property type="entry name" value="PSMD12-CSN4-like_N"/>
</dbReference>
<organism evidence="9">
    <name type="scientific">Musca domestica</name>
    <name type="common">House fly</name>
    <dbReference type="NCBI Taxonomy" id="7370"/>
    <lineage>
        <taxon>Eukaryota</taxon>
        <taxon>Metazoa</taxon>
        <taxon>Ecdysozoa</taxon>
        <taxon>Arthropoda</taxon>
        <taxon>Hexapoda</taxon>
        <taxon>Insecta</taxon>
        <taxon>Pterygota</taxon>
        <taxon>Neoptera</taxon>
        <taxon>Endopterygota</taxon>
        <taxon>Diptera</taxon>
        <taxon>Brachycera</taxon>
        <taxon>Muscomorpha</taxon>
        <taxon>Muscoidea</taxon>
        <taxon>Muscidae</taxon>
        <taxon>Musca</taxon>
    </lineage>
</organism>
<dbReference type="InterPro" id="IPR040134">
    <property type="entry name" value="PSMD12/CSN4"/>
</dbReference>
<dbReference type="RefSeq" id="XP_005178420.1">
    <property type="nucleotide sequence ID" value="XM_005178363.2"/>
</dbReference>
<gene>
    <name evidence="9" type="primary">101895066</name>
    <name evidence="11" type="synonym">LOC101895066</name>
</gene>
<comment type="similarity">
    <text evidence="3">Belongs to the CSN4 family.</text>
</comment>
<dbReference type="InterPro" id="IPR036390">
    <property type="entry name" value="WH_DNA-bd_sf"/>
</dbReference>
<evidence type="ECO:0000256" key="1">
    <source>
        <dbReference type="ARBA" id="ARBA00004123"/>
    </source>
</evidence>
<dbReference type="EnsemblMetazoa" id="MDOA012917-RA">
    <property type="protein sequence ID" value="MDOA012917-PA"/>
    <property type="gene ID" value="MDOA012917"/>
</dbReference>
<dbReference type="GO" id="GO:0008180">
    <property type="term" value="C:COP9 signalosome"/>
    <property type="evidence" value="ECO:0007669"/>
    <property type="project" value="UniProtKB-KW"/>
</dbReference>
<evidence type="ECO:0000313" key="10">
    <source>
        <dbReference type="Proteomes" id="UP001652621"/>
    </source>
</evidence>
<keyword evidence="5" id="KW-0963">Cytoplasm</keyword>
<proteinExistence type="inferred from homology"/>
<dbReference type="FunFam" id="1.10.10.10:FF:000130">
    <property type="entry name" value="COP9 signalosome complex subunit 4"/>
    <property type="match status" value="1"/>
</dbReference>
<dbReference type="InterPro" id="IPR041406">
    <property type="entry name" value="CSN4_HTH"/>
</dbReference>
<dbReference type="OrthoDB" id="295656at2759"/>
<keyword evidence="7" id="KW-0539">Nucleus</keyword>
<accession>A0A1I8N9B6</accession>